<keyword evidence="5" id="KW-0333">Golgi apparatus</keyword>
<evidence type="ECO:0000256" key="5">
    <source>
        <dbReference type="ARBA" id="ARBA00023034"/>
    </source>
</evidence>
<evidence type="ECO:0000256" key="2">
    <source>
        <dbReference type="ARBA" id="ARBA00010271"/>
    </source>
</evidence>
<evidence type="ECO:0000259" key="8">
    <source>
        <dbReference type="Pfam" id="PF03016"/>
    </source>
</evidence>
<dbReference type="Proteomes" id="UP001291623">
    <property type="component" value="Unassembled WGS sequence"/>
</dbReference>
<evidence type="ECO:0000256" key="4">
    <source>
        <dbReference type="ARBA" id="ARBA00022968"/>
    </source>
</evidence>
<keyword evidence="7" id="KW-1133">Transmembrane helix</keyword>
<feature type="compositionally biased region" description="Low complexity" evidence="6">
    <location>
        <begin position="140"/>
        <end position="149"/>
    </location>
</feature>
<feature type="transmembrane region" description="Helical" evidence="7">
    <location>
        <begin position="80"/>
        <end position="98"/>
    </location>
</feature>
<evidence type="ECO:0000256" key="3">
    <source>
        <dbReference type="ARBA" id="ARBA00022676"/>
    </source>
</evidence>
<evidence type="ECO:0000256" key="7">
    <source>
        <dbReference type="SAM" id="Phobius"/>
    </source>
</evidence>
<feature type="domain" description="Exostosin GT47" evidence="8">
    <location>
        <begin position="217"/>
        <end position="555"/>
    </location>
</feature>
<reference evidence="9" key="1">
    <citation type="submission" date="2023-12" db="EMBL/GenBank/DDBJ databases">
        <title>Genome assembly of Anisodus tanguticus.</title>
        <authorList>
            <person name="Wang Y.-J."/>
        </authorList>
    </citation>
    <scope>NUCLEOTIDE SEQUENCE</scope>
    <source>
        <strain evidence="9">KB-2021</strain>
        <tissue evidence="9">Leaf</tissue>
    </source>
</reference>
<dbReference type="GO" id="GO:0016757">
    <property type="term" value="F:glycosyltransferase activity"/>
    <property type="evidence" value="ECO:0007669"/>
    <property type="project" value="UniProtKB-KW"/>
</dbReference>
<sequence length="654" mass="76531">MDSGETNYSRFDSDELFQALSFAEKGENGTVRCEGSTVERTWWQWCGEGVCPVGKGRQRWKGRWFWIMDNSLITRSRKKCWFVFFFLFVSWYLLLYGIDWSSVPGIVTTSRYEENSIESFRPTSIPPPTPPHHENVNVSFNSNSSSINNATTIDATKNETRSREDESSSNENDIVVPDLVELEKELEPLLRKNEPKKEEKKVVKIENQGDNKGQKTCEGRYIYVAEIPSKFNEDMLNQCNLLNKWEDMCQYLVNMGLGPDLGNPQRAFSNKGWFTTNQFSLEVLFHNRMKQYDCLTNDSSIASAVFVPYYSGFDVARYLWDDFNTSMRDAGSIEVAKLLKKKPEWRTMWGRDHFMIAGRITWDFRRGIDEDTAWGNNLMLLPEAQNMTILTIESSPWNRNDFAIPYPTYFHPSSDSDVFQWQNKMRRLRRRVLFSFAGAPRPHLEESIRSEIMEQCLVTRRKCRLLECKDLHNKCNKPVHVMKLFQNSIFCLQPSGDSFTRRSTFDSILAGCIPVFFTPGSMYVQYIWHLPKDYTKYSVLIPENDVRKKKVSIENVLSKIPRSQVAAMREEVIKLIPNVVYADPRSRLETVEDAFDLAVKGVLERVDVMRKEMRQGKNTSMVFDEEYSWKYYTFGTLEKHEWDHFFLRTSKEKY</sequence>
<dbReference type="InterPro" id="IPR040911">
    <property type="entry name" value="Exostosin_GT47"/>
</dbReference>
<feature type="compositionally biased region" description="Basic and acidic residues" evidence="6">
    <location>
        <begin position="156"/>
        <end position="166"/>
    </location>
</feature>
<dbReference type="PANTHER" id="PTHR11062:SF282">
    <property type="entry name" value="XYLOGLUCAN GALACTOSYLTRANSFERASE GT11-RELATED"/>
    <property type="match status" value="1"/>
</dbReference>
<keyword evidence="3" id="KW-0808">Transferase</keyword>
<protein>
    <recommendedName>
        <fullName evidence="8">Exostosin GT47 domain-containing protein</fullName>
    </recommendedName>
</protein>
<comment type="similarity">
    <text evidence="2">Belongs to the glycosyltransferase 47 family.</text>
</comment>
<keyword evidence="7" id="KW-0812">Transmembrane</keyword>
<keyword evidence="4" id="KW-0735">Signal-anchor</keyword>
<dbReference type="InterPro" id="IPR004263">
    <property type="entry name" value="Exostosin"/>
</dbReference>
<proteinExistence type="inferred from homology"/>
<feature type="region of interest" description="Disordered" evidence="6">
    <location>
        <begin position="140"/>
        <end position="174"/>
    </location>
</feature>
<comment type="caution">
    <text evidence="9">The sequence shown here is derived from an EMBL/GenBank/DDBJ whole genome shotgun (WGS) entry which is preliminary data.</text>
</comment>
<accession>A0AAE1S2G1</accession>
<keyword evidence="3" id="KW-0328">Glycosyltransferase</keyword>
<evidence type="ECO:0000256" key="1">
    <source>
        <dbReference type="ARBA" id="ARBA00004323"/>
    </source>
</evidence>
<keyword evidence="7" id="KW-0472">Membrane</keyword>
<gene>
    <name evidence="9" type="ORF">RND71_017496</name>
</gene>
<organism evidence="9 10">
    <name type="scientific">Anisodus tanguticus</name>
    <dbReference type="NCBI Taxonomy" id="243964"/>
    <lineage>
        <taxon>Eukaryota</taxon>
        <taxon>Viridiplantae</taxon>
        <taxon>Streptophyta</taxon>
        <taxon>Embryophyta</taxon>
        <taxon>Tracheophyta</taxon>
        <taxon>Spermatophyta</taxon>
        <taxon>Magnoliopsida</taxon>
        <taxon>eudicotyledons</taxon>
        <taxon>Gunneridae</taxon>
        <taxon>Pentapetalae</taxon>
        <taxon>asterids</taxon>
        <taxon>lamiids</taxon>
        <taxon>Solanales</taxon>
        <taxon>Solanaceae</taxon>
        <taxon>Solanoideae</taxon>
        <taxon>Hyoscyameae</taxon>
        <taxon>Anisodus</taxon>
    </lineage>
</organism>
<comment type="subcellular location">
    <subcellularLocation>
        <location evidence="1">Golgi apparatus membrane</location>
        <topology evidence="1">Single-pass type II membrane protein</topology>
    </subcellularLocation>
</comment>
<dbReference type="GO" id="GO:0000139">
    <property type="term" value="C:Golgi membrane"/>
    <property type="evidence" value="ECO:0007669"/>
    <property type="project" value="UniProtKB-SubCell"/>
</dbReference>
<name>A0AAE1S2G1_9SOLA</name>
<evidence type="ECO:0000313" key="10">
    <source>
        <dbReference type="Proteomes" id="UP001291623"/>
    </source>
</evidence>
<evidence type="ECO:0000256" key="6">
    <source>
        <dbReference type="SAM" id="MobiDB-lite"/>
    </source>
</evidence>
<keyword evidence="10" id="KW-1185">Reference proteome</keyword>
<dbReference type="Pfam" id="PF03016">
    <property type="entry name" value="Exostosin_GT47"/>
    <property type="match status" value="1"/>
</dbReference>
<dbReference type="EMBL" id="JAVYJV010000009">
    <property type="protein sequence ID" value="KAK4362255.1"/>
    <property type="molecule type" value="Genomic_DNA"/>
</dbReference>
<dbReference type="AlphaFoldDB" id="A0AAE1S2G1"/>
<evidence type="ECO:0000313" key="9">
    <source>
        <dbReference type="EMBL" id="KAK4362255.1"/>
    </source>
</evidence>
<dbReference type="PANTHER" id="PTHR11062">
    <property type="entry name" value="EXOSTOSIN HEPARAN SULFATE GLYCOSYLTRANSFERASE -RELATED"/>
    <property type="match status" value="1"/>
</dbReference>